<reference evidence="2 3" key="1">
    <citation type="submission" date="2020-01" db="EMBL/GenBank/DDBJ databases">
        <title>Genomes of bacteria type strains.</title>
        <authorList>
            <person name="Chen J."/>
            <person name="Zhu S."/>
            <person name="Yang J."/>
        </authorList>
    </citation>
    <scope>NUCLEOTIDE SEQUENCE [LARGE SCALE GENOMIC DNA]</scope>
    <source>
        <strain evidence="2 3">LMG 24078</strain>
    </source>
</reference>
<keyword evidence="1" id="KW-0472">Membrane</keyword>
<dbReference type="AlphaFoldDB" id="A0A6N9TNK0"/>
<feature type="transmembrane region" description="Helical" evidence="1">
    <location>
        <begin position="285"/>
        <end position="305"/>
    </location>
</feature>
<feature type="transmembrane region" description="Helical" evidence="1">
    <location>
        <begin position="178"/>
        <end position="200"/>
    </location>
</feature>
<dbReference type="Proteomes" id="UP000471381">
    <property type="component" value="Unassembled WGS sequence"/>
</dbReference>
<organism evidence="2 3">
    <name type="scientific">Alteromonas genovensis</name>
    <dbReference type="NCBI Taxonomy" id="471225"/>
    <lineage>
        <taxon>Bacteria</taxon>
        <taxon>Pseudomonadati</taxon>
        <taxon>Pseudomonadota</taxon>
        <taxon>Gammaproteobacteria</taxon>
        <taxon>Alteromonadales</taxon>
        <taxon>Alteromonadaceae</taxon>
        <taxon>Alteromonas/Salinimonas group</taxon>
        <taxon>Alteromonas</taxon>
    </lineage>
</organism>
<feature type="transmembrane region" description="Helical" evidence="1">
    <location>
        <begin position="9"/>
        <end position="34"/>
    </location>
</feature>
<evidence type="ECO:0000256" key="1">
    <source>
        <dbReference type="SAM" id="Phobius"/>
    </source>
</evidence>
<feature type="transmembrane region" description="Helical" evidence="1">
    <location>
        <begin position="212"/>
        <end position="232"/>
    </location>
</feature>
<sequence length="311" mass="35870">MMKSQNITLILYPIALLCVLITVHILVGTISIPIPSVNAQRDFNTALGISLLTCYFLFALRYIHRKVAQNLDKMLEMNRQYQSFYYHRSEISRKFKQHLIWSTSIGFIMPIVYMVAEGVITRINEPEVFFIAVTAIPFWVLTSLFCLQILTNSQYLRTLSKVVERESLSKQISVLQNLLTFGLTTAFTSLFAMAIMPVFWINQPVHVSDLTVIFIFGTSFSLIVLWPMLQLIRRLKSLSQQLIAANEQEITKLIQSADSNKASRKIEELLNEMERYKAPLTRGHAVYLNFCFLPLPFSWLLLSVVEFSFTY</sequence>
<protein>
    <submittedName>
        <fullName evidence="2">Uncharacterized protein</fullName>
    </submittedName>
</protein>
<name>A0A6N9TNK0_9ALTE</name>
<comment type="caution">
    <text evidence="2">The sequence shown here is derived from an EMBL/GenBank/DDBJ whole genome shotgun (WGS) entry which is preliminary data.</text>
</comment>
<proteinExistence type="predicted"/>
<feature type="transmembrane region" description="Helical" evidence="1">
    <location>
        <begin position="46"/>
        <end position="64"/>
    </location>
</feature>
<feature type="transmembrane region" description="Helical" evidence="1">
    <location>
        <begin position="98"/>
        <end position="116"/>
    </location>
</feature>
<feature type="transmembrane region" description="Helical" evidence="1">
    <location>
        <begin position="128"/>
        <end position="151"/>
    </location>
</feature>
<keyword evidence="1" id="KW-1133">Transmembrane helix</keyword>
<evidence type="ECO:0000313" key="3">
    <source>
        <dbReference type="Proteomes" id="UP000471381"/>
    </source>
</evidence>
<dbReference type="EMBL" id="JAAAWO010000015">
    <property type="protein sequence ID" value="NDW17069.1"/>
    <property type="molecule type" value="Genomic_DNA"/>
</dbReference>
<gene>
    <name evidence="2" type="ORF">GTQ48_16250</name>
</gene>
<accession>A0A6N9TNK0</accession>
<keyword evidence="3" id="KW-1185">Reference proteome</keyword>
<dbReference type="RefSeq" id="WP_163107606.1">
    <property type="nucleotide sequence ID" value="NZ_JAAAWO010000015.1"/>
</dbReference>
<keyword evidence="1" id="KW-0812">Transmembrane</keyword>
<evidence type="ECO:0000313" key="2">
    <source>
        <dbReference type="EMBL" id="NDW17069.1"/>
    </source>
</evidence>